<gene>
    <name evidence="2" type="ORF">JOF29_005233</name>
</gene>
<protein>
    <submittedName>
        <fullName evidence="2">Nucleotidyltransferase</fullName>
    </submittedName>
</protein>
<reference evidence="2 3" key="1">
    <citation type="submission" date="2021-03" db="EMBL/GenBank/DDBJ databases">
        <title>Sequencing the genomes of 1000 actinobacteria strains.</title>
        <authorList>
            <person name="Klenk H.-P."/>
        </authorList>
    </citation>
    <scope>NUCLEOTIDE SEQUENCE [LARGE SCALE GENOMIC DNA]</scope>
    <source>
        <strain evidence="2 3">DSM 18824</strain>
    </source>
</reference>
<name>A0ABS4UR62_9ACTN</name>
<proteinExistence type="predicted"/>
<dbReference type="Proteomes" id="UP000755585">
    <property type="component" value="Unassembled WGS sequence"/>
</dbReference>
<organism evidence="2 3">
    <name type="scientific">Kribbella aluminosa</name>
    <dbReference type="NCBI Taxonomy" id="416017"/>
    <lineage>
        <taxon>Bacteria</taxon>
        <taxon>Bacillati</taxon>
        <taxon>Actinomycetota</taxon>
        <taxon>Actinomycetes</taxon>
        <taxon>Propionibacteriales</taxon>
        <taxon>Kribbellaceae</taxon>
        <taxon>Kribbella</taxon>
    </lineage>
</organism>
<dbReference type="RefSeq" id="WP_209696981.1">
    <property type="nucleotide sequence ID" value="NZ_BAAAVU010000025.1"/>
</dbReference>
<keyword evidence="3" id="KW-1185">Reference proteome</keyword>
<sequence>MTSPLVDLRDRWLRATTAALRADAAVIGAALVGSLGAGRADEWSDVDLLVVVDDSHLDSVALPSAGRTFAIDARHNGPAGTRAISAQYVVDGLPLWVDWHVHPVSHASWPSDSTLLFEHRPIRRTTATFTTYLNAGEREPATPKTPAEQHAMRIALIPIAAKQIARHSPDATHTIQFLGGPPTTDRPAQLAALRQLLNSHGNPTSLAAARAYLDLLDG</sequence>
<dbReference type="Pfam" id="PF01909">
    <property type="entry name" value="NTP_transf_2"/>
    <property type="match status" value="1"/>
</dbReference>
<accession>A0ABS4UR62</accession>
<dbReference type="InterPro" id="IPR002934">
    <property type="entry name" value="Polymerase_NTP_transf_dom"/>
</dbReference>
<evidence type="ECO:0000259" key="1">
    <source>
        <dbReference type="Pfam" id="PF01909"/>
    </source>
</evidence>
<dbReference type="InterPro" id="IPR043519">
    <property type="entry name" value="NT_sf"/>
</dbReference>
<evidence type="ECO:0000313" key="3">
    <source>
        <dbReference type="Proteomes" id="UP000755585"/>
    </source>
</evidence>
<dbReference type="SUPFAM" id="SSF81301">
    <property type="entry name" value="Nucleotidyltransferase"/>
    <property type="match status" value="1"/>
</dbReference>
<feature type="domain" description="Polymerase nucleotidyl transferase" evidence="1">
    <location>
        <begin position="22"/>
        <end position="56"/>
    </location>
</feature>
<evidence type="ECO:0000313" key="2">
    <source>
        <dbReference type="EMBL" id="MBP2354123.1"/>
    </source>
</evidence>
<dbReference type="EMBL" id="JAGINT010000002">
    <property type="protein sequence ID" value="MBP2354123.1"/>
    <property type="molecule type" value="Genomic_DNA"/>
</dbReference>
<comment type="caution">
    <text evidence="2">The sequence shown here is derived from an EMBL/GenBank/DDBJ whole genome shotgun (WGS) entry which is preliminary data.</text>
</comment>
<dbReference type="Gene3D" id="3.30.460.10">
    <property type="entry name" value="Beta Polymerase, domain 2"/>
    <property type="match status" value="1"/>
</dbReference>